<accession>A0A1L4A045</accession>
<proteinExistence type="predicted"/>
<dbReference type="Proteomes" id="UP000182063">
    <property type="component" value="Plasmid pHSL1"/>
</dbReference>
<sequence>MKSSATGNPAGCVLPDRTIVTRLRKHVHKQTDESLNDRFGISYNTWRRLISGRPVRASLLSRLEMRLDLIEQRSTDLKLDS</sequence>
<keyword evidence="2" id="KW-1185">Reference proteome</keyword>
<dbReference type="KEGG" id="sphj:BSL82_17560"/>
<name>A0A1L4A045_9SPHN</name>
<organism evidence="1 2">
    <name type="scientific">Tardibacter chloracetimidivorans</name>
    <dbReference type="NCBI Taxonomy" id="1921510"/>
    <lineage>
        <taxon>Bacteria</taxon>
        <taxon>Pseudomonadati</taxon>
        <taxon>Pseudomonadota</taxon>
        <taxon>Alphaproteobacteria</taxon>
        <taxon>Sphingomonadales</taxon>
        <taxon>Sphingomonadaceae</taxon>
        <taxon>Tardibacter</taxon>
    </lineage>
</organism>
<reference evidence="1 2" key="1">
    <citation type="submission" date="2016-11" db="EMBL/GenBank/DDBJ databases">
        <title>Complete Genome Sequence of alachlor-degrading Sphingomonas sp. strain JJ-A5.</title>
        <authorList>
            <person name="Lee H."/>
            <person name="Ka J.-O."/>
        </authorList>
    </citation>
    <scope>NUCLEOTIDE SEQUENCE [LARGE SCALE GENOMIC DNA]</scope>
    <source>
        <strain evidence="1 2">JJ-A5</strain>
        <plasmid evidence="2">phsl1</plasmid>
    </source>
</reference>
<keyword evidence="1" id="KW-0614">Plasmid</keyword>
<gene>
    <name evidence="1" type="ORF">BSL82_17560</name>
</gene>
<dbReference type="EMBL" id="CP018222">
    <property type="protein sequence ID" value="API61260.1"/>
    <property type="molecule type" value="Genomic_DNA"/>
</dbReference>
<protein>
    <submittedName>
        <fullName evidence="1">Uncharacterized protein</fullName>
    </submittedName>
</protein>
<geneLocation type="plasmid" evidence="2">
    <name>phsl1</name>
</geneLocation>
<evidence type="ECO:0000313" key="1">
    <source>
        <dbReference type="EMBL" id="API61260.1"/>
    </source>
</evidence>
<dbReference type="AlphaFoldDB" id="A0A1L4A045"/>
<evidence type="ECO:0000313" key="2">
    <source>
        <dbReference type="Proteomes" id="UP000182063"/>
    </source>
</evidence>